<proteinExistence type="predicted"/>
<feature type="transmembrane region" description="Helical" evidence="1">
    <location>
        <begin position="12"/>
        <end position="34"/>
    </location>
</feature>
<keyword evidence="3" id="KW-1185">Reference proteome</keyword>
<comment type="caution">
    <text evidence="2">The sequence shown here is derived from an EMBL/GenBank/DDBJ whole genome shotgun (WGS) entry which is preliminary data.</text>
</comment>
<evidence type="ECO:0008006" key="4">
    <source>
        <dbReference type="Google" id="ProtNLM"/>
    </source>
</evidence>
<dbReference type="Proteomes" id="UP001152447">
    <property type="component" value="Unassembled WGS sequence"/>
</dbReference>
<dbReference type="AlphaFoldDB" id="A0A9W4QWP3"/>
<evidence type="ECO:0000256" key="1">
    <source>
        <dbReference type="SAM" id="Phobius"/>
    </source>
</evidence>
<keyword evidence="1" id="KW-1133">Transmembrane helix</keyword>
<sequence length="142" mass="15871">MSENTANRWIKPVLITALLWNILGVFAFIMQLLLTPEMVSKLPQEQQLAYNSQPLWATLAFAIAVFGGALGCVLLLFKKSLATLTLIISLAAVLAQQYYNFMIINSIRLFGVSAIFMPIAVTLIAIALVYLSFHLKQQDYFK</sequence>
<evidence type="ECO:0000313" key="3">
    <source>
        <dbReference type="Proteomes" id="UP001152447"/>
    </source>
</evidence>
<evidence type="ECO:0000313" key="2">
    <source>
        <dbReference type="EMBL" id="CAH9056609.1"/>
    </source>
</evidence>
<dbReference type="RefSeq" id="WP_076922864.1">
    <property type="nucleotide sequence ID" value="NZ_CAMAPB010000017.1"/>
</dbReference>
<feature type="transmembrane region" description="Helical" evidence="1">
    <location>
        <begin position="84"/>
        <end position="104"/>
    </location>
</feature>
<protein>
    <recommendedName>
        <fullName evidence="4">Sugar transporter</fullName>
    </recommendedName>
</protein>
<gene>
    <name evidence="2" type="ORF">PSEHALCIP103_01489</name>
</gene>
<dbReference type="EMBL" id="CAMAPB010000017">
    <property type="protein sequence ID" value="CAH9056609.1"/>
    <property type="molecule type" value="Genomic_DNA"/>
</dbReference>
<feature type="transmembrane region" description="Helical" evidence="1">
    <location>
        <begin position="54"/>
        <end position="77"/>
    </location>
</feature>
<reference evidence="2" key="1">
    <citation type="submission" date="2022-07" db="EMBL/GenBank/DDBJ databases">
        <authorList>
            <person name="Criscuolo A."/>
        </authorList>
    </citation>
    <scope>NUCLEOTIDE SEQUENCE</scope>
    <source>
        <strain evidence="2">CIP103197</strain>
    </source>
</reference>
<accession>A0A9W4QWP3</accession>
<name>A0A9W4QWP3_PSEHA</name>
<feature type="transmembrane region" description="Helical" evidence="1">
    <location>
        <begin position="110"/>
        <end position="133"/>
    </location>
</feature>
<keyword evidence="1" id="KW-0472">Membrane</keyword>
<keyword evidence="1" id="KW-0812">Transmembrane</keyword>
<organism evidence="2 3">
    <name type="scientific">Pseudoalteromonas haloplanktis</name>
    <name type="common">Alteromonas haloplanktis</name>
    <dbReference type="NCBI Taxonomy" id="228"/>
    <lineage>
        <taxon>Bacteria</taxon>
        <taxon>Pseudomonadati</taxon>
        <taxon>Pseudomonadota</taxon>
        <taxon>Gammaproteobacteria</taxon>
        <taxon>Alteromonadales</taxon>
        <taxon>Pseudoalteromonadaceae</taxon>
        <taxon>Pseudoalteromonas</taxon>
    </lineage>
</organism>